<keyword evidence="1" id="KW-0175">Coiled coil</keyword>
<evidence type="ECO:0000256" key="1">
    <source>
        <dbReference type="SAM" id="Coils"/>
    </source>
</evidence>
<name>A0A7U3ZGF8_RUNSL</name>
<sequence>MAVPAKALYLLQSVHNVNLDWIYGKIESSKPVFLEDKEENKVRELERKLMKIQEELLDYKTRENEKLKNNPTVSAGQ</sequence>
<organism evidence="2 3">
    <name type="scientific">Runella slithyformis (strain ATCC 29530 / DSM 19594 / LMG 11500 / NCIMB 11436 / LSU 4)</name>
    <dbReference type="NCBI Taxonomy" id="761193"/>
    <lineage>
        <taxon>Bacteria</taxon>
        <taxon>Pseudomonadati</taxon>
        <taxon>Bacteroidota</taxon>
        <taxon>Cytophagia</taxon>
        <taxon>Cytophagales</taxon>
        <taxon>Spirosomataceae</taxon>
        <taxon>Runella</taxon>
    </lineage>
</organism>
<dbReference type="EMBL" id="CP002859">
    <property type="protein sequence ID" value="AEI46755.1"/>
    <property type="molecule type" value="Genomic_DNA"/>
</dbReference>
<dbReference type="Proteomes" id="UP000000493">
    <property type="component" value="Chromosome"/>
</dbReference>
<reference evidence="2 3" key="2">
    <citation type="journal article" date="2012" name="Stand. Genomic Sci.">
        <title>Complete genome sequence of the aquatic bacterium Runella slithyformis type strain (LSU 4(T)).</title>
        <authorList>
            <person name="Copeland A."/>
            <person name="Zhang X."/>
            <person name="Misra M."/>
            <person name="Lapidus A."/>
            <person name="Nolan M."/>
            <person name="Lucas S."/>
            <person name="Deshpande S."/>
            <person name="Cheng J.F."/>
            <person name="Tapia R."/>
            <person name="Goodwin L.A."/>
            <person name="Pitluck S."/>
            <person name="Liolios K."/>
            <person name="Pagani I."/>
            <person name="Ivanova N."/>
            <person name="Mikhailova N."/>
            <person name="Pati A."/>
            <person name="Chen A."/>
            <person name="Palaniappan K."/>
            <person name="Land M."/>
            <person name="Hauser L."/>
            <person name="Pan C."/>
            <person name="Jeffries C.D."/>
            <person name="Detter J.C."/>
            <person name="Brambilla E.M."/>
            <person name="Rohde M."/>
            <person name="Djao O.D."/>
            <person name="Goker M."/>
            <person name="Sikorski J."/>
            <person name="Tindall B.J."/>
            <person name="Woyke T."/>
            <person name="Bristow J."/>
            <person name="Eisen J.A."/>
            <person name="Markowitz V."/>
            <person name="Hugenholtz P."/>
            <person name="Kyrpides N.C."/>
            <person name="Klenk H.P."/>
            <person name="Mavromatis K."/>
        </authorList>
    </citation>
    <scope>NUCLEOTIDE SEQUENCE [LARGE SCALE GENOMIC DNA]</scope>
    <source>
        <strain evidence="3">ATCC 29530 / DSM 19594 / LMG 11500 / NCIMB 11436 / LSU 4</strain>
    </source>
</reference>
<evidence type="ECO:0000313" key="3">
    <source>
        <dbReference type="Proteomes" id="UP000000493"/>
    </source>
</evidence>
<feature type="coiled-coil region" evidence="1">
    <location>
        <begin position="35"/>
        <end position="70"/>
    </location>
</feature>
<accession>A0A7U3ZGF8</accession>
<dbReference type="KEGG" id="rsi:Runsl_0303"/>
<reference evidence="3" key="1">
    <citation type="submission" date="2011-06" db="EMBL/GenBank/DDBJ databases">
        <title>The complete genome of chromosome of Runella slithyformis DSM 19594.</title>
        <authorList>
            <consortium name="US DOE Joint Genome Institute (JGI-PGF)"/>
            <person name="Lucas S."/>
            <person name="Han J."/>
            <person name="Lapidus A."/>
            <person name="Bruce D."/>
            <person name="Goodwin L."/>
            <person name="Pitluck S."/>
            <person name="Peters L."/>
            <person name="Kyrpides N."/>
            <person name="Mavromatis K."/>
            <person name="Ivanova N."/>
            <person name="Ovchinnikova G."/>
            <person name="Zhang X."/>
            <person name="Misra M."/>
            <person name="Detter J.C."/>
            <person name="Tapia R."/>
            <person name="Han C."/>
            <person name="Land M."/>
            <person name="Hauser L."/>
            <person name="Markowitz V."/>
            <person name="Cheng J.-F."/>
            <person name="Hugenholtz P."/>
            <person name="Woyke T."/>
            <person name="Wu D."/>
            <person name="Tindall B."/>
            <person name="Faehrich R."/>
            <person name="Brambilla E."/>
            <person name="Klenk H.-P."/>
            <person name="Eisen J.A."/>
        </authorList>
    </citation>
    <scope>NUCLEOTIDE SEQUENCE [LARGE SCALE GENOMIC DNA]</scope>
    <source>
        <strain evidence="3">ATCC 29530 / DSM 19594 / LMG 11500 / NCIMB 11436 / LSU 4</strain>
    </source>
</reference>
<dbReference type="AlphaFoldDB" id="A0A7U3ZGF8"/>
<gene>
    <name evidence="2" type="ordered locus">Runsl_0303</name>
</gene>
<proteinExistence type="predicted"/>
<protein>
    <submittedName>
        <fullName evidence="2">Uncharacterized protein</fullName>
    </submittedName>
</protein>
<evidence type="ECO:0000313" key="2">
    <source>
        <dbReference type="EMBL" id="AEI46755.1"/>
    </source>
</evidence>
<keyword evidence="3" id="KW-1185">Reference proteome</keyword>